<comment type="caution">
    <text evidence="1">The sequence shown here is derived from an EMBL/GenBank/DDBJ whole genome shotgun (WGS) entry which is preliminary data.</text>
</comment>
<gene>
    <name evidence="1" type="ORF">BaRGS_00003510</name>
</gene>
<name>A0ABD0M1S4_9CAEN</name>
<proteinExistence type="predicted"/>
<reference evidence="1 2" key="1">
    <citation type="journal article" date="2023" name="Sci. Data">
        <title>Genome assembly of the Korean intertidal mud-creeper Batillaria attramentaria.</title>
        <authorList>
            <person name="Patra A.K."/>
            <person name="Ho P.T."/>
            <person name="Jun S."/>
            <person name="Lee S.J."/>
            <person name="Kim Y."/>
            <person name="Won Y.J."/>
        </authorList>
    </citation>
    <scope>NUCLEOTIDE SEQUENCE [LARGE SCALE GENOMIC DNA]</scope>
    <source>
        <strain evidence="1">Wonlab-2016</strain>
    </source>
</reference>
<evidence type="ECO:0000313" key="1">
    <source>
        <dbReference type="EMBL" id="KAK7505348.1"/>
    </source>
</evidence>
<accession>A0ABD0M1S4</accession>
<dbReference type="EMBL" id="JACVVK020000011">
    <property type="protein sequence ID" value="KAK7505348.1"/>
    <property type="molecule type" value="Genomic_DNA"/>
</dbReference>
<sequence>MAGSILKIPCHIQHGECVRYKVHLTRSLFIHSIPYSRPSATYYAGVVDFSTWHAWKYFTPLRINTPFLLTSTWICLTRRRFVWSAQIYSITWSTHGCNQVKKFPGCKVILSNFRLPNPGESRVSRASRALMRISGSSLDLCPLFKGKSCAWKDY</sequence>
<protein>
    <submittedName>
        <fullName evidence="1">Uncharacterized protein</fullName>
    </submittedName>
</protein>
<dbReference type="AlphaFoldDB" id="A0ABD0M1S4"/>
<organism evidence="1 2">
    <name type="scientific">Batillaria attramentaria</name>
    <dbReference type="NCBI Taxonomy" id="370345"/>
    <lineage>
        <taxon>Eukaryota</taxon>
        <taxon>Metazoa</taxon>
        <taxon>Spiralia</taxon>
        <taxon>Lophotrochozoa</taxon>
        <taxon>Mollusca</taxon>
        <taxon>Gastropoda</taxon>
        <taxon>Caenogastropoda</taxon>
        <taxon>Sorbeoconcha</taxon>
        <taxon>Cerithioidea</taxon>
        <taxon>Batillariidae</taxon>
        <taxon>Batillaria</taxon>
    </lineage>
</organism>
<keyword evidence="2" id="KW-1185">Reference proteome</keyword>
<dbReference type="Proteomes" id="UP001519460">
    <property type="component" value="Unassembled WGS sequence"/>
</dbReference>
<evidence type="ECO:0000313" key="2">
    <source>
        <dbReference type="Proteomes" id="UP001519460"/>
    </source>
</evidence>